<evidence type="ECO:0000256" key="10">
    <source>
        <dbReference type="ARBA" id="ARBA00048287"/>
    </source>
</evidence>
<comment type="catalytic activity">
    <reaction evidence="10">
        <text>N(6)-acetyl-L-lysyl-[histone] + H2O = L-lysyl-[histone] + acetate</text>
        <dbReference type="Rhea" id="RHEA:58196"/>
        <dbReference type="Rhea" id="RHEA-COMP:9845"/>
        <dbReference type="Rhea" id="RHEA-COMP:11338"/>
        <dbReference type="ChEBI" id="CHEBI:15377"/>
        <dbReference type="ChEBI" id="CHEBI:29969"/>
        <dbReference type="ChEBI" id="CHEBI:30089"/>
        <dbReference type="ChEBI" id="CHEBI:61930"/>
        <dbReference type="EC" id="3.5.1.98"/>
    </reaction>
</comment>
<dbReference type="EC" id="3.5.1.98" evidence="3"/>
<evidence type="ECO:0000256" key="6">
    <source>
        <dbReference type="ARBA" id="ARBA00022853"/>
    </source>
</evidence>
<keyword evidence="9" id="KW-0539">Nucleus</keyword>
<dbReference type="Gene3D" id="3.40.800.20">
    <property type="entry name" value="Histone deacetylase domain"/>
    <property type="match status" value="1"/>
</dbReference>
<keyword evidence="7" id="KW-0805">Transcription regulation</keyword>
<dbReference type="EnsemblMetazoa" id="XM_019915752.1">
    <property type="protein sequence ID" value="XP_019771311.1"/>
    <property type="gene ID" value="LOC109545209"/>
</dbReference>
<reference evidence="16" key="1">
    <citation type="journal article" date="2013" name="Genome Biol.">
        <title>Draft genome of the mountain pine beetle, Dendroctonus ponderosae Hopkins, a major forest pest.</title>
        <authorList>
            <person name="Keeling C.I."/>
            <person name="Yuen M.M."/>
            <person name="Liao N.Y."/>
            <person name="Docking T.R."/>
            <person name="Chan S.K."/>
            <person name="Taylor G.A."/>
            <person name="Palmquist D.L."/>
            <person name="Jackman S.D."/>
            <person name="Nguyen A."/>
            <person name="Li M."/>
            <person name="Henderson H."/>
            <person name="Janes J.K."/>
            <person name="Zhao Y."/>
            <person name="Pandoh P."/>
            <person name="Moore R."/>
            <person name="Sperling F.A."/>
            <person name="Huber D.P."/>
            <person name="Birol I."/>
            <person name="Jones S.J."/>
            <person name="Bohlmann J."/>
        </authorList>
    </citation>
    <scope>NUCLEOTIDE SEQUENCE</scope>
</reference>
<dbReference type="Pfam" id="PF00850">
    <property type="entry name" value="Hist_deacetyl"/>
    <property type="match status" value="1"/>
</dbReference>
<reference evidence="15" key="2">
    <citation type="submission" date="2024-08" db="UniProtKB">
        <authorList>
            <consortium name="EnsemblMetazoa"/>
        </authorList>
    </citation>
    <scope>IDENTIFICATION</scope>
</reference>
<evidence type="ECO:0000256" key="12">
    <source>
        <dbReference type="ARBA" id="ARBA00065154"/>
    </source>
</evidence>
<comment type="subcellular location">
    <subcellularLocation>
        <location evidence="1">Nucleus</location>
    </subcellularLocation>
</comment>
<evidence type="ECO:0000256" key="9">
    <source>
        <dbReference type="ARBA" id="ARBA00023242"/>
    </source>
</evidence>
<dbReference type="InterPro" id="IPR044150">
    <property type="entry name" value="HDAC_classIV"/>
</dbReference>
<keyword evidence="16" id="KW-1185">Reference proteome</keyword>
<evidence type="ECO:0000256" key="5">
    <source>
        <dbReference type="ARBA" id="ARBA00022801"/>
    </source>
</evidence>
<dbReference type="FunFam" id="3.40.800.20:FF:000009">
    <property type="entry name" value="Histone deacetylase 11"/>
    <property type="match status" value="1"/>
</dbReference>
<keyword evidence="8" id="KW-0804">Transcription</keyword>
<dbReference type="InterPro" id="IPR023801">
    <property type="entry name" value="His_deacetylse_dom"/>
</dbReference>
<feature type="domain" description="Histone deacetylase" evidence="14">
    <location>
        <begin position="32"/>
        <end position="331"/>
    </location>
</feature>
<dbReference type="InterPro" id="IPR023696">
    <property type="entry name" value="Ureohydrolase_dom_sf"/>
</dbReference>
<dbReference type="AlphaFoldDB" id="A0AAR5QDP5"/>
<evidence type="ECO:0000256" key="2">
    <source>
        <dbReference type="ARBA" id="ARBA00005947"/>
    </source>
</evidence>
<keyword evidence="5" id="KW-0378">Hydrolase</keyword>
<dbReference type="CDD" id="cd09993">
    <property type="entry name" value="HDAC_classIV"/>
    <property type="match status" value="1"/>
</dbReference>
<dbReference type="PRINTS" id="PR01270">
    <property type="entry name" value="HDASUPER"/>
</dbReference>
<dbReference type="GO" id="GO:0000118">
    <property type="term" value="C:histone deacetylase complex"/>
    <property type="evidence" value="ECO:0007669"/>
    <property type="project" value="TreeGrafter"/>
</dbReference>
<keyword evidence="6" id="KW-0156">Chromatin regulator</keyword>
<accession>A0AAR5QDP5</accession>
<dbReference type="GO" id="GO:0141221">
    <property type="term" value="F:histone deacetylase activity, hydrolytic mechanism"/>
    <property type="evidence" value="ECO:0007669"/>
    <property type="project" value="UniProtKB-EC"/>
</dbReference>
<organism evidence="15 16">
    <name type="scientific">Dendroctonus ponderosae</name>
    <name type="common">Mountain pine beetle</name>
    <dbReference type="NCBI Taxonomy" id="77166"/>
    <lineage>
        <taxon>Eukaryota</taxon>
        <taxon>Metazoa</taxon>
        <taxon>Ecdysozoa</taxon>
        <taxon>Arthropoda</taxon>
        <taxon>Hexapoda</taxon>
        <taxon>Insecta</taxon>
        <taxon>Pterygota</taxon>
        <taxon>Neoptera</taxon>
        <taxon>Endopterygota</taxon>
        <taxon>Coleoptera</taxon>
        <taxon>Polyphaga</taxon>
        <taxon>Cucujiformia</taxon>
        <taxon>Curculionidae</taxon>
        <taxon>Scolytinae</taxon>
        <taxon>Dendroctonus</taxon>
    </lineage>
</organism>
<protein>
    <recommendedName>
        <fullName evidence="13">Histone deacetylase 11</fullName>
        <ecNumber evidence="3">3.5.1.98</ecNumber>
    </recommendedName>
</protein>
<evidence type="ECO:0000256" key="8">
    <source>
        <dbReference type="ARBA" id="ARBA00023163"/>
    </source>
</evidence>
<dbReference type="InterPro" id="IPR000286">
    <property type="entry name" value="HDACs"/>
</dbReference>
<sequence length="348" mass="39748">MHTLYLNITKEQLPIIYRKEYNVKFCGLEKLHPFDTKKYGHIFKILTDSGMISHKTVVVPNEAKNEHLLLVHKKKYLKSLKCSFKVAKIAEIAPLILVPNCLIQKAYLRPMRFQTGGSVLAGKLALDRGWSINIGGGFHHCSASKGGGFCVYADITLLIQFLFYHFPKQVRSNIFKINKKIELQFQVQKVMIVDLDAHQGNGYEADFKGNDNIYIMDVYNKWIYPKDIRARQAIKKNVPIDYNTSDELYLKTIKKNFLEALSEFKPNIIIYNAGTDIPAGDRLGGLSVSEQGIISRDEFIFHQAISRKIPIVMLTSGGYQKKTARIIANSILNLYELGLINNSQEYYF</sequence>
<evidence type="ECO:0000259" key="14">
    <source>
        <dbReference type="Pfam" id="PF00850"/>
    </source>
</evidence>
<evidence type="ECO:0000256" key="1">
    <source>
        <dbReference type="ARBA" id="ARBA00004123"/>
    </source>
</evidence>
<evidence type="ECO:0000313" key="16">
    <source>
        <dbReference type="Proteomes" id="UP000019118"/>
    </source>
</evidence>
<dbReference type="InterPro" id="IPR037138">
    <property type="entry name" value="His_deacetylse_dom_sf"/>
</dbReference>
<dbReference type="GO" id="GO:0040029">
    <property type="term" value="P:epigenetic regulation of gene expression"/>
    <property type="evidence" value="ECO:0007669"/>
    <property type="project" value="TreeGrafter"/>
</dbReference>
<evidence type="ECO:0000256" key="3">
    <source>
        <dbReference type="ARBA" id="ARBA00012111"/>
    </source>
</evidence>
<keyword evidence="4" id="KW-0678">Repressor</keyword>
<comment type="similarity">
    <text evidence="2">Belongs to the histone deacetylase family.</text>
</comment>
<dbReference type="SUPFAM" id="SSF52768">
    <property type="entry name" value="Arginase/deacetylase"/>
    <property type="match status" value="1"/>
</dbReference>
<dbReference type="KEGG" id="dpa:109545209"/>
<name>A0AAR5QDP5_DENPD</name>
<evidence type="ECO:0000313" key="15">
    <source>
        <dbReference type="EnsemblMetazoa" id="XP_019771311.1"/>
    </source>
</evidence>
<dbReference type="PANTHER" id="PTHR10625">
    <property type="entry name" value="HISTONE DEACETYLASE HDAC1-RELATED"/>
    <property type="match status" value="1"/>
</dbReference>
<evidence type="ECO:0000256" key="13">
    <source>
        <dbReference type="ARBA" id="ARBA00072450"/>
    </source>
</evidence>
<gene>
    <name evidence="15" type="primary">109545209</name>
</gene>
<evidence type="ECO:0000256" key="7">
    <source>
        <dbReference type="ARBA" id="ARBA00023015"/>
    </source>
</evidence>
<dbReference type="PANTHER" id="PTHR10625:SF23">
    <property type="entry name" value="HISTONE DEACETYLASE 11"/>
    <property type="match status" value="1"/>
</dbReference>
<proteinExistence type="inferred from homology"/>
<evidence type="ECO:0000256" key="4">
    <source>
        <dbReference type="ARBA" id="ARBA00022491"/>
    </source>
</evidence>
<dbReference type="Proteomes" id="UP000019118">
    <property type="component" value="Unassembled WGS sequence"/>
</dbReference>
<evidence type="ECO:0000256" key="11">
    <source>
        <dbReference type="ARBA" id="ARBA00059784"/>
    </source>
</evidence>
<comment type="function">
    <text evidence="11">Responsible for the deacetylation of lysine residues on the N-terminal part of the core histones (H2A, H2B, H3 and H4). Histone deacetylation gives a tag for epigenetic repression and plays an important role in transcriptional regulation, cell cycle progression and developmental events. Histone deacetylases act via the formation of large multiprotein complexes.</text>
</comment>
<comment type="subunit">
    <text evidence="12">Interacts with HDAC6.</text>
</comment>